<dbReference type="Proteomes" id="UP001331936">
    <property type="component" value="Unassembled WGS sequence"/>
</dbReference>
<evidence type="ECO:0000313" key="3">
    <source>
        <dbReference type="EMBL" id="MEE2034895.1"/>
    </source>
</evidence>
<dbReference type="RefSeq" id="WP_330154246.1">
    <property type="nucleotide sequence ID" value="NZ_JAUZMZ010000200.1"/>
</dbReference>
<evidence type="ECO:0000313" key="4">
    <source>
        <dbReference type="Proteomes" id="UP001331936"/>
    </source>
</evidence>
<accession>A0ABU7JY04</accession>
<dbReference type="CDD" id="cd03441">
    <property type="entry name" value="R_hydratase_like"/>
    <property type="match status" value="1"/>
</dbReference>
<organism evidence="3 4">
    <name type="scientific">Rhodococcus chondri</name>
    <dbReference type="NCBI Taxonomy" id="3065941"/>
    <lineage>
        <taxon>Bacteria</taxon>
        <taxon>Bacillati</taxon>
        <taxon>Actinomycetota</taxon>
        <taxon>Actinomycetes</taxon>
        <taxon>Mycobacteriales</taxon>
        <taxon>Nocardiaceae</taxon>
        <taxon>Rhodococcus</taxon>
    </lineage>
</organism>
<keyword evidence="4" id="KW-1185">Reference proteome</keyword>
<sequence>MRPTVGEQIPGRVIDAVDPARMRTLSALMRDPNPIHFDRSAASTLGLGDRTVNQGPSNIAYVVSMLGSWAGGADRVTGYRFRFLGNVFEGDRLQASGTVTAVEETAGGLVVRCELALDVVDGARVLEGTGTVHLPADH</sequence>
<reference evidence="3 4" key="1">
    <citation type="submission" date="2023-08" db="EMBL/GenBank/DDBJ databases">
        <authorList>
            <person name="Girao M."/>
            <person name="Carvalho M.F."/>
        </authorList>
    </citation>
    <scope>NUCLEOTIDE SEQUENCE [LARGE SCALE GENOMIC DNA]</scope>
    <source>
        <strain evidence="3 4">CC-R104</strain>
    </source>
</reference>
<comment type="caution">
    <text evidence="3">The sequence shown here is derived from an EMBL/GenBank/DDBJ whole genome shotgun (WGS) entry which is preliminary data.</text>
</comment>
<proteinExistence type="inferred from homology"/>
<evidence type="ECO:0000259" key="2">
    <source>
        <dbReference type="Pfam" id="PF01575"/>
    </source>
</evidence>
<dbReference type="SUPFAM" id="SSF54637">
    <property type="entry name" value="Thioesterase/thiol ester dehydrase-isomerase"/>
    <property type="match status" value="1"/>
</dbReference>
<dbReference type="InterPro" id="IPR002539">
    <property type="entry name" value="MaoC-like_dom"/>
</dbReference>
<feature type="domain" description="MaoC-like" evidence="2">
    <location>
        <begin position="11"/>
        <end position="105"/>
    </location>
</feature>
<dbReference type="EMBL" id="JAUZMZ010000200">
    <property type="protein sequence ID" value="MEE2034895.1"/>
    <property type="molecule type" value="Genomic_DNA"/>
</dbReference>
<protein>
    <submittedName>
        <fullName evidence="3">MaoC family dehydratase</fullName>
    </submittedName>
</protein>
<dbReference type="Gene3D" id="3.10.129.10">
    <property type="entry name" value="Hotdog Thioesterase"/>
    <property type="match status" value="1"/>
</dbReference>
<dbReference type="InterPro" id="IPR029069">
    <property type="entry name" value="HotDog_dom_sf"/>
</dbReference>
<gene>
    <name evidence="3" type="ORF">Q8814_22755</name>
</gene>
<dbReference type="Pfam" id="PF01575">
    <property type="entry name" value="MaoC_dehydratas"/>
    <property type="match status" value="1"/>
</dbReference>
<comment type="similarity">
    <text evidence="1">Belongs to the enoyl-CoA hydratase/isomerase family.</text>
</comment>
<evidence type="ECO:0000256" key="1">
    <source>
        <dbReference type="ARBA" id="ARBA00005254"/>
    </source>
</evidence>
<name>A0ABU7JY04_9NOCA</name>